<evidence type="ECO:0000313" key="7">
    <source>
        <dbReference type="EMBL" id="EEH56877.1"/>
    </source>
</evidence>
<reference evidence="7 8" key="1">
    <citation type="journal article" date="2009" name="Science">
        <title>Green evolution and dynamic adaptations revealed by genomes of the marine picoeukaryotes Micromonas.</title>
        <authorList>
            <person name="Worden A.Z."/>
            <person name="Lee J.H."/>
            <person name="Mock T."/>
            <person name="Rouze P."/>
            <person name="Simmons M.P."/>
            <person name="Aerts A.L."/>
            <person name="Allen A.E."/>
            <person name="Cuvelier M.L."/>
            <person name="Derelle E."/>
            <person name="Everett M.V."/>
            <person name="Foulon E."/>
            <person name="Grimwood J."/>
            <person name="Gundlach H."/>
            <person name="Henrissat B."/>
            <person name="Napoli C."/>
            <person name="McDonald S.M."/>
            <person name="Parker M.S."/>
            <person name="Rombauts S."/>
            <person name="Salamov A."/>
            <person name="Von Dassow P."/>
            <person name="Badger J.H."/>
            <person name="Coutinho P.M."/>
            <person name="Demir E."/>
            <person name="Dubchak I."/>
            <person name="Gentemann C."/>
            <person name="Eikrem W."/>
            <person name="Gready J.E."/>
            <person name="John U."/>
            <person name="Lanier W."/>
            <person name="Lindquist E.A."/>
            <person name="Lucas S."/>
            <person name="Mayer K.F."/>
            <person name="Moreau H."/>
            <person name="Not F."/>
            <person name="Otillar R."/>
            <person name="Panaud O."/>
            <person name="Pangilinan J."/>
            <person name="Paulsen I."/>
            <person name="Piegu B."/>
            <person name="Poliakov A."/>
            <person name="Robbens S."/>
            <person name="Schmutz J."/>
            <person name="Toulza E."/>
            <person name="Wyss T."/>
            <person name="Zelensky A."/>
            <person name="Zhou K."/>
            <person name="Armbrust E.V."/>
            <person name="Bhattacharya D."/>
            <person name="Goodenough U.W."/>
            <person name="Van de Peer Y."/>
            <person name="Grigoriev I.V."/>
        </authorList>
    </citation>
    <scope>NUCLEOTIDE SEQUENCE [LARGE SCALE GENOMIC DNA]</scope>
    <source>
        <strain evidence="7 8">CCMP1545</strain>
    </source>
</reference>
<dbReference type="InterPro" id="IPR000717">
    <property type="entry name" value="PCI_dom"/>
</dbReference>
<accession>C1MT32</accession>
<dbReference type="OMA" id="NCPWILR"/>
<comment type="subunit">
    <text evidence="4 5">Component of the eukaryotic translation initiation factor 3 (eIF-3) complex.</text>
</comment>
<dbReference type="eggNOG" id="KOG2758">
    <property type="taxonomic scope" value="Eukaryota"/>
</dbReference>
<dbReference type="PANTHER" id="PTHR10317">
    <property type="entry name" value="EUKARYOTIC TRANSLATION INITIATION FACTOR 3 SUBUNIT E"/>
    <property type="match status" value="1"/>
</dbReference>
<evidence type="ECO:0000313" key="8">
    <source>
        <dbReference type="Proteomes" id="UP000001876"/>
    </source>
</evidence>
<dbReference type="PIRSF" id="PIRSF016255">
    <property type="entry name" value="eIF3e_su6"/>
    <property type="match status" value="1"/>
</dbReference>
<keyword evidence="8" id="KW-1185">Reference proteome</keyword>
<evidence type="ECO:0000256" key="5">
    <source>
        <dbReference type="PIRNR" id="PIRNR016255"/>
    </source>
</evidence>
<keyword evidence="3 4" id="KW-0648">Protein biosynthesis</keyword>
<evidence type="ECO:0000256" key="4">
    <source>
        <dbReference type="HAMAP-Rule" id="MF_03004"/>
    </source>
</evidence>
<dbReference type="AlphaFoldDB" id="C1MT32"/>
<dbReference type="GO" id="GO:0001732">
    <property type="term" value="P:formation of cytoplasmic translation initiation complex"/>
    <property type="evidence" value="ECO:0007669"/>
    <property type="project" value="UniProtKB-UniRule"/>
</dbReference>
<dbReference type="SMART" id="SM00088">
    <property type="entry name" value="PINT"/>
    <property type="match status" value="1"/>
</dbReference>
<dbReference type="InterPro" id="IPR019010">
    <property type="entry name" value="eIF3e_N"/>
</dbReference>
<comment type="function">
    <text evidence="4">Component of the eukaryotic translation initiation factor 3 (eIF-3) complex, which is involved in protein synthesis of a specialized repertoire of mRNAs and, together with other initiation factors, stimulates binding of mRNA and methionyl-tRNAi to the 40S ribosome. The eIF-3 complex specifically targets and initiates translation of a subset of mRNAs involved in cell proliferation.</text>
</comment>
<dbReference type="HAMAP" id="MF_03004">
    <property type="entry name" value="eIF3e"/>
    <property type="match status" value="1"/>
</dbReference>
<dbReference type="GeneID" id="9684229"/>
<dbReference type="GO" id="GO:0033290">
    <property type="term" value="C:eukaryotic 48S preinitiation complex"/>
    <property type="evidence" value="ECO:0007669"/>
    <property type="project" value="UniProtKB-UniRule"/>
</dbReference>
<dbReference type="OrthoDB" id="417252at2759"/>
<name>C1MT32_MICPC</name>
<dbReference type="RefSeq" id="XP_003058422.1">
    <property type="nucleotide sequence ID" value="XM_003058376.1"/>
</dbReference>
<dbReference type="KEGG" id="mpp:MICPUCDRAFT_26784"/>
<gene>
    <name evidence="7" type="ORF">MICPUCDRAFT_26784</name>
</gene>
<dbReference type="InterPro" id="IPR016650">
    <property type="entry name" value="eIF3e"/>
</dbReference>
<dbReference type="PROSITE" id="PS50250">
    <property type="entry name" value="PCI"/>
    <property type="match status" value="1"/>
</dbReference>
<dbReference type="SMART" id="SM01186">
    <property type="entry name" value="eIF3_N"/>
    <property type="match status" value="1"/>
</dbReference>
<comment type="similarity">
    <text evidence="4 5">Belongs to the eIF-3 subunit E family.</text>
</comment>
<dbReference type="GO" id="GO:0016282">
    <property type="term" value="C:eukaryotic 43S preinitiation complex"/>
    <property type="evidence" value="ECO:0007669"/>
    <property type="project" value="UniProtKB-UniRule"/>
</dbReference>
<keyword evidence="1 4" id="KW-0963">Cytoplasm</keyword>
<dbReference type="GO" id="GO:0071540">
    <property type="term" value="C:eukaryotic translation initiation factor 3 complex, eIF3e"/>
    <property type="evidence" value="ECO:0007669"/>
    <property type="project" value="UniProtKB-UniRule"/>
</dbReference>
<evidence type="ECO:0000256" key="3">
    <source>
        <dbReference type="ARBA" id="ARBA00022917"/>
    </source>
</evidence>
<sequence length="431" mass="49311">MAPVEAKTHDLTSELGKYLDRHLVFPLLEFLQAKRVYPENEVLEAKIALLNKTNMLDFAADIYKSLHNKSDVPAAMQQRREEVIANLTELSVKAEKVVNFLSDPTLVKQLRSDKAFNLAFLQESHGVGPEDIDALFHYAKFQFECGNYQAAGEFLSHYRGLCTNSERGASALWGKFASDILLQQWDAAVEDLTRLKDAVENRAYSSPLAHVHARTWLVHWALFVFFNHENGRNAIIDLFFQERYMQAIQAEAPHLLRYLAAAIITNKRRRSMLKDLVRILQCETYSDPITEFLLKLFVEYDFDGAQTKLAECDVVLENDFFLVGCKDEFNENARLFIFETYCRIHQRIDIKMLADKLSMDHDSAERWIVNLIRSTKLNAKIDSEKGTVQMYDQAQSVHDMIVEKTKALTSKTYSLSHAVLSNTQAQAGSVV</sequence>
<evidence type="ECO:0000256" key="1">
    <source>
        <dbReference type="ARBA" id="ARBA00022490"/>
    </source>
</evidence>
<dbReference type="Proteomes" id="UP000001876">
    <property type="component" value="Unassembled WGS sequence"/>
</dbReference>
<dbReference type="SUPFAM" id="SSF46785">
    <property type="entry name" value="Winged helix' DNA-binding domain"/>
    <property type="match status" value="1"/>
</dbReference>
<keyword evidence="2 4" id="KW-0396">Initiation factor</keyword>
<organism evidence="8">
    <name type="scientific">Micromonas pusilla (strain CCMP1545)</name>
    <name type="common">Picoplanktonic green alga</name>
    <dbReference type="NCBI Taxonomy" id="564608"/>
    <lineage>
        <taxon>Eukaryota</taxon>
        <taxon>Viridiplantae</taxon>
        <taxon>Chlorophyta</taxon>
        <taxon>Mamiellophyceae</taxon>
        <taxon>Mamiellales</taxon>
        <taxon>Mamiellaceae</taxon>
        <taxon>Micromonas</taxon>
    </lineage>
</organism>
<dbReference type="STRING" id="564608.C1MT32"/>
<feature type="domain" description="PCI" evidence="6">
    <location>
        <begin position="224"/>
        <end position="395"/>
    </location>
</feature>
<protein>
    <recommendedName>
        <fullName evidence="4 5">Eukaryotic translation initiation factor 3 subunit E</fullName>
        <shortName evidence="4">eIF3e</shortName>
    </recommendedName>
    <alternativeName>
        <fullName evidence="4">Eukaryotic translation initiation factor 3 subunit 6</fullName>
    </alternativeName>
</protein>
<evidence type="ECO:0000256" key="2">
    <source>
        <dbReference type="ARBA" id="ARBA00022540"/>
    </source>
</evidence>
<evidence type="ECO:0000259" key="6">
    <source>
        <dbReference type="PROSITE" id="PS50250"/>
    </source>
</evidence>
<proteinExistence type="inferred from homology"/>
<dbReference type="Pfam" id="PF01399">
    <property type="entry name" value="PCI"/>
    <property type="match status" value="1"/>
</dbReference>
<dbReference type="Pfam" id="PF09440">
    <property type="entry name" value="eIF3_N"/>
    <property type="match status" value="1"/>
</dbReference>
<comment type="subcellular location">
    <subcellularLocation>
        <location evidence="4 5">Cytoplasm</location>
    </subcellularLocation>
</comment>
<dbReference type="EMBL" id="GG663739">
    <property type="protein sequence ID" value="EEH56877.1"/>
    <property type="molecule type" value="Genomic_DNA"/>
</dbReference>
<dbReference type="GO" id="GO:0003743">
    <property type="term" value="F:translation initiation factor activity"/>
    <property type="evidence" value="ECO:0007669"/>
    <property type="project" value="UniProtKB-UniRule"/>
</dbReference>
<dbReference type="CDD" id="cd21378">
    <property type="entry name" value="eIF3E"/>
    <property type="match status" value="1"/>
</dbReference>
<dbReference type="InterPro" id="IPR036390">
    <property type="entry name" value="WH_DNA-bd_sf"/>
</dbReference>